<dbReference type="Gene3D" id="3.55.40.20">
    <property type="entry name" value="Iron/manganese superoxide dismutase, C-terminal domain"/>
    <property type="match status" value="1"/>
</dbReference>
<dbReference type="EC" id="1.15.1.1" evidence="2 6"/>
<dbReference type="SUPFAM" id="SSF46609">
    <property type="entry name" value="Fe,Mn superoxide dismutase (SOD), N-terminal domain"/>
    <property type="match status" value="1"/>
</dbReference>
<evidence type="ECO:0000259" key="8">
    <source>
        <dbReference type="Pfam" id="PF00081"/>
    </source>
</evidence>
<proteinExistence type="inferred from homology"/>
<feature type="domain" description="Manganese/iron superoxide dismutase C-terminal" evidence="9">
    <location>
        <begin position="122"/>
        <end position="221"/>
    </location>
</feature>
<keyword evidence="7" id="KW-0732">Signal</keyword>
<name>A0A2P7BVB9_9HYPH</name>
<accession>A0A2P7BVB9</accession>
<keyword evidence="4 6" id="KW-0560">Oxidoreductase</keyword>
<dbReference type="InterPro" id="IPR036324">
    <property type="entry name" value="Mn/Fe_SOD_N_sf"/>
</dbReference>
<evidence type="ECO:0000259" key="9">
    <source>
        <dbReference type="Pfam" id="PF02777"/>
    </source>
</evidence>
<feature type="domain" description="Manganese/iron superoxide dismutase N-terminal" evidence="8">
    <location>
        <begin position="36"/>
        <end position="115"/>
    </location>
</feature>
<comment type="catalytic activity">
    <reaction evidence="6">
        <text>2 superoxide + 2 H(+) = H2O2 + O2</text>
        <dbReference type="Rhea" id="RHEA:20696"/>
        <dbReference type="ChEBI" id="CHEBI:15378"/>
        <dbReference type="ChEBI" id="CHEBI:15379"/>
        <dbReference type="ChEBI" id="CHEBI:16240"/>
        <dbReference type="ChEBI" id="CHEBI:18421"/>
        <dbReference type="EC" id="1.15.1.1"/>
    </reaction>
</comment>
<evidence type="ECO:0000256" key="5">
    <source>
        <dbReference type="PIRSR" id="PIRSR000349-1"/>
    </source>
</evidence>
<dbReference type="InterPro" id="IPR019831">
    <property type="entry name" value="Mn/Fe_SOD_N"/>
</dbReference>
<dbReference type="Proteomes" id="UP000241444">
    <property type="component" value="Unassembled WGS sequence"/>
</dbReference>
<protein>
    <recommendedName>
        <fullName evidence="2 6">Superoxide dismutase</fullName>
        <ecNumber evidence="2 6">1.15.1.1</ecNumber>
    </recommendedName>
</protein>
<dbReference type="InterPro" id="IPR036314">
    <property type="entry name" value="SOD_C_sf"/>
</dbReference>
<dbReference type="PANTHER" id="PTHR42769">
    <property type="entry name" value="SUPEROXIDE DISMUTASE"/>
    <property type="match status" value="1"/>
</dbReference>
<keyword evidence="11" id="KW-1185">Reference proteome</keyword>
<feature type="binding site" evidence="5">
    <location>
        <position position="189"/>
    </location>
    <ligand>
        <name>Mn(2+)</name>
        <dbReference type="ChEBI" id="CHEBI:29035"/>
    </ligand>
</feature>
<reference evidence="11" key="1">
    <citation type="submission" date="2017-11" db="EMBL/GenBank/DDBJ databases">
        <authorList>
            <person name="Kuznetsova I."/>
            <person name="Sazanova A."/>
            <person name="Chirak E."/>
            <person name="Safronova V."/>
            <person name="Willems A."/>
        </authorList>
    </citation>
    <scope>NUCLEOTIDE SEQUENCE [LARGE SCALE GENOMIC DNA]</scope>
    <source>
        <strain evidence="11">STM 196</strain>
    </source>
</reference>
<dbReference type="AlphaFoldDB" id="A0A2P7BVB9"/>
<dbReference type="PROSITE" id="PS00088">
    <property type="entry name" value="SOD_MN"/>
    <property type="match status" value="1"/>
</dbReference>
<comment type="caution">
    <text evidence="10">The sequence shown here is derived from an EMBL/GenBank/DDBJ whole genome shotgun (WGS) entry which is preliminary data.</text>
</comment>
<evidence type="ECO:0000256" key="7">
    <source>
        <dbReference type="SAM" id="SignalP"/>
    </source>
</evidence>
<evidence type="ECO:0000256" key="6">
    <source>
        <dbReference type="RuleBase" id="RU000414"/>
    </source>
</evidence>
<evidence type="ECO:0000313" key="11">
    <source>
        <dbReference type="Proteomes" id="UP000241444"/>
    </source>
</evidence>
<dbReference type="GO" id="GO:0046872">
    <property type="term" value="F:metal ion binding"/>
    <property type="evidence" value="ECO:0007669"/>
    <property type="project" value="UniProtKB-KW"/>
</dbReference>
<evidence type="ECO:0000256" key="2">
    <source>
        <dbReference type="ARBA" id="ARBA00012682"/>
    </source>
</evidence>
<feature type="chain" id="PRO_5015110336" description="Superoxide dismutase" evidence="7">
    <location>
        <begin position="30"/>
        <end position="226"/>
    </location>
</feature>
<evidence type="ECO:0000313" key="10">
    <source>
        <dbReference type="EMBL" id="PSH70400.1"/>
    </source>
</evidence>
<dbReference type="InterPro" id="IPR019832">
    <property type="entry name" value="Mn/Fe_SOD_C"/>
</dbReference>
<dbReference type="InterPro" id="IPR001189">
    <property type="entry name" value="Mn/Fe_SOD"/>
</dbReference>
<comment type="function">
    <text evidence="6">Destroys radicals which are normally produced within the cells and which are toxic to biological systems.</text>
</comment>
<dbReference type="PIRSF" id="PIRSF000349">
    <property type="entry name" value="SODismutase"/>
    <property type="match status" value="1"/>
</dbReference>
<dbReference type="Pfam" id="PF00081">
    <property type="entry name" value="Sod_Fe_N"/>
    <property type="match status" value="1"/>
</dbReference>
<feature type="binding site" evidence="5">
    <location>
        <position position="193"/>
    </location>
    <ligand>
        <name>Mn(2+)</name>
        <dbReference type="ChEBI" id="CHEBI:29035"/>
    </ligand>
</feature>
<dbReference type="InterPro" id="IPR006311">
    <property type="entry name" value="TAT_signal"/>
</dbReference>
<dbReference type="OrthoDB" id="9803125at2"/>
<organism evidence="10 11">
    <name type="scientific">Phyllobacterium brassicacearum</name>
    <dbReference type="NCBI Taxonomy" id="314235"/>
    <lineage>
        <taxon>Bacteria</taxon>
        <taxon>Pseudomonadati</taxon>
        <taxon>Pseudomonadota</taxon>
        <taxon>Alphaproteobacteria</taxon>
        <taxon>Hyphomicrobiales</taxon>
        <taxon>Phyllobacteriaceae</taxon>
        <taxon>Phyllobacterium</taxon>
    </lineage>
</organism>
<sequence length="226" mass="25093">MIVNRRQLIAASSVALAGTVLSPAISTFAATAFMQKKLPYDEDALSPAISARTVGLHYGKHHAGYFKKLNQLVQNTEYADLPLDQVVTQSSAKNDEAIFNQAAQAWNHDFYWAQFKGGSEQPTGSFKEAVERDFGGIDGLKKKVIETADAVFGTGWVWLVKDNEKLNVLGLRDAGTPLAVAKVPIVGIDVWEHAYYLDYENRRTEHVGAVFDKLVNWRYAGEQFQI</sequence>
<feature type="binding site" evidence="5">
    <location>
        <position position="57"/>
    </location>
    <ligand>
        <name>Mn(2+)</name>
        <dbReference type="ChEBI" id="CHEBI:29035"/>
    </ligand>
</feature>
<feature type="signal peptide" evidence="7">
    <location>
        <begin position="1"/>
        <end position="29"/>
    </location>
</feature>
<dbReference type="PANTHER" id="PTHR42769:SF3">
    <property type="entry name" value="SUPEROXIDE DISMUTASE [FE] 2, CHLOROPLASTIC"/>
    <property type="match status" value="1"/>
</dbReference>
<keyword evidence="3 5" id="KW-0479">Metal-binding</keyword>
<dbReference type="GO" id="GO:0004784">
    <property type="term" value="F:superoxide dismutase activity"/>
    <property type="evidence" value="ECO:0007669"/>
    <property type="project" value="UniProtKB-EC"/>
</dbReference>
<dbReference type="RefSeq" id="WP_106709876.1">
    <property type="nucleotide sequence ID" value="NZ_PGGO01000002.1"/>
</dbReference>
<dbReference type="Gene3D" id="1.10.287.990">
    <property type="entry name" value="Fe,Mn superoxide dismutase (SOD) domain"/>
    <property type="match status" value="1"/>
</dbReference>
<dbReference type="Pfam" id="PF02777">
    <property type="entry name" value="Sod_Fe_C"/>
    <property type="match status" value="1"/>
</dbReference>
<feature type="binding site" evidence="5">
    <location>
        <position position="108"/>
    </location>
    <ligand>
        <name>Mn(2+)</name>
        <dbReference type="ChEBI" id="CHEBI:29035"/>
    </ligand>
</feature>
<dbReference type="EMBL" id="PGGO01000002">
    <property type="protein sequence ID" value="PSH70400.1"/>
    <property type="molecule type" value="Genomic_DNA"/>
</dbReference>
<dbReference type="SUPFAM" id="SSF54719">
    <property type="entry name" value="Fe,Mn superoxide dismutase (SOD), C-terminal domain"/>
    <property type="match status" value="1"/>
</dbReference>
<dbReference type="PRINTS" id="PR01703">
    <property type="entry name" value="MNSODISMTASE"/>
</dbReference>
<evidence type="ECO:0000256" key="1">
    <source>
        <dbReference type="ARBA" id="ARBA00008714"/>
    </source>
</evidence>
<dbReference type="PROSITE" id="PS51318">
    <property type="entry name" value="TAT"/>
    <property type="match status" value="1"/>
</dbReference>
<evidence type="ECO:0000256" key="3">
    <source>
        <dbReference type="ARBA" id="ARBA00022723"/>
    </source>
</evidence>
<gene>
    <name evidence="10" type="ORF">CU102_04855</name>
</gene>
<dbReference type="InterPro" id="IPR019833">
    <property type="entry name" value="Mn/Fe_SOD_BS"/>
</dbReference>
<evidence type="ECO:0000256" key="4">
    <source>
        <dbReference type="ARBA" id="ARBA00023002"/>
    </source>
</evidence>
<comment type="similarity">
    <text evidence="1 6">Belongs to the iron/manganese superoxide dismutase family.</text>
</comment>